<accession>A0ABR7FPM9</accession>
<protein>
    <submittedName>
        <fullName evidence="1">Uncharacterized protein</fullName>
    </submittedName>
</protein>
<evidence type="ECO:0000313" key="1">
    <source>
        <dbReference type="EMBL" id="MBC5677167.1"/>
    </source>
</evidence>
<dbReference type="Proteomes" id="UP000635828">
    <property type="component" value="Unassembled WGS sequence"/>
</dbReference>
<sequence>MNNKYGQYEALLFSSYYKWKDKKDDYSKDHSVCNGNHTLSQSQGYKGATCEKTDITVTNAPEKGVFTRREKINALGHQWDSGTVTQEADCTHPEITTYRCTREDVWPACTEKKTEETKPALGHDYQLISTADATCTKDGEKVYTCSHCQDVKTETIPKTGHQHTELRNQKDAGCTENGYTGDSYCIDCDQKVSSGTTIKAKGHNYEEISTKKATCTETGEQSFTCRNCGDTYIKEIPKLSHKFEEISRKPASCMGYGVIFYKCSECGKEDSDIDEDAVPVGHDYQLISTTDATCTKDGNKYYRCSRCEVPKYETIPKTGHQHTELRDQKDAGCTENGYTGDTYCMDCNCLLKEGTVISKTGHVWDDGEVTIEPTFSKTGEKLIEVKTAVKQR</sequence>
<keyword evidence="2" id="KW-1185">Reference proteome</keyword>
<comment type="caution">
    <text evidence="1">The sequence shown here is derived from an EMBL/GenBank/DDBJ whole genome shotgun (WGS) entry which is preliminary data.</text>
</comment>
<dbReference type="EMBL" id="JACOOS010000005">
    <property type="protein sequence ID" value="MBC5677167.1"/>
    <property type="molecule type" value="Genomic_DNA"/>
</dbReference>
<evidence type="ECO:0000313" key="2">
    <source>
        <dbReference type="Proteomes" id="UP000635828"/>
    </source>
</evidence>
<dbReference type="RefSeq" id="WP_024727340.1">
    <property type="nucleotide sequence ID" value="NZ_JACOOS010000005.1"/>
</dbReference>
<name>A0ABR7FPM9_9FIRM</name>
<organism evidence="1 2">
    <name type="scientific">Anaerostipes hominis</name>
    <name type="common">ex Liu et al. 2021</name>
    <dbReference type="NCBI Taxonomy" id="2763018"/>
    <lineage>
        <taxon>Bacteria</taxon>
        <taxon>Bacillati</taxon>
        <taxon>Bacillota</taxon>
        <taxon>Clostridia</taxon>
        <taxon>Lachnospirales</taxon>
        <taxon>Lachnospiraceae</taxon>
        <taxon>Anaerostipes</taxon>
    </lineage>
</organism>
<gene>
    <name evidence="1" type="ORF">H8S22_05975</name>
</gene>
<proteinExistence type="predicted"/>
<reference evidence="1 2" key="1">
    <citation type="submission" date="2020-08" db="EMBL/GenBank/DDBJ databases">
        <title>Genome public.</title>
        <authorList>
            <person name="Liu C."/>
            <person name="Sun Q."/>
        </authorList>
    </citation>
    <scope>NUCLEOTIDE SEQUENCE [LARGE SCALE GENOMIC DNA]</scope>
    <source>
        <strain evidence="1 2">NSJ-7</strain>
    </source>
</reference>